<sequence length="97" mass="10395">MKVELAQIKGRDGDTAYNLTRALEVIATCAVDTELLILPETYITGFPTKDNIAILAEPLNGPSIQSLHAAAKARNISVAVGFAEVCDGRYFNTSLGR</sequence>
<dbReference type="Gene3D" id="3.60.110.10">
    <property type="entry name" value="Carbon-nitrogen hydrolase"/>
    <property type="match status" value="1"/>
</dbReference>
<dbReference type="STRING" id="46677.AWM79_05655"/>
<reference evidence="2 3" key="1">
    <citation type="submission" date="2016-01" db="EMBL/GenBank/DDBJ databases">
        <authorList>
            <person name="McClelland M."/>
            <person name="Jain A."/>
            <person name="Saraogi P."/>
            <person name="Mendelson R."/>
            <person name="Westerman R."/>
            <person name="SanMiguel P."/>
            <person name="Csonka L."/>
        </authorList>
    </citation>
    <scope>NUCLEOTIDE SEQUENCE [LARGE SCALE GENOMIC DNA]</scope>
    <source>
        <strain evidence="2 3">NCPPB 2472</strain>
    </source>
</reference>
<organism evidence="2 3">
    <name type="scientific">Pseudomonas agarici</name>
    <dbReference type="NCBI Taxonomy" id="46677"/>
    <lineage>
        <taxon>Bacteria</taxon>
        <taxon>Pseudomonadati</taxon>
        <taxon>Pseudomonadota</taxon>
        <taxon>Gammaproteobacteria</taxon>
        <taxon>Pseudomonadales</taxon>
        <taxon>Pseudomonadaceae</taxon>
        <taxon>Pseudomonas</taxon>
    </lineage>
</organism>
<evidence type="ECO:0000259" key="1">
    <source>
        <dbReference type="PROSITE" id="PS50263"/>
    </source>
</evidence>
<dbReference type="AlphaFoldDB" id="A0A0X1SZ49"/>
<evidence type="ECO:0000313" key="2">
    <source>
        <dbReference type="EMBL" id="AMB84819.1"/>
    </source>
</evidence>
<dbReference type="InterPro" id="IPR003010">
    <property type="entry name" value="C-N_Hydrolase"/>
</dbReference>
<keyword evidence="3" id="KW-1185">Reference proteome</keyword>
<dbReference type="RefSeq" id="WP_060782361.1">
    <property type="nucleotide sequence ID" value="NZ_CP014135.1"/>
</dbReference>
<dbReference type="KEGG" id="pagb:AWM79_05655"/>
<feature type="domain" description="CN hydrolase" evidence="1">
    <location>
        <begin position="1"/>
        <end position="97"/>
    </location>
</feature>
<dbReference type="EMBL" id="CP014135">
    <property type="protein sequence ID" value="AMB84819.1"/>
    <property type="molecule type" value="Genomic_DNA"/>
</dbReference>
<dbReference type="SUPFAM" id="SSF56317">
    <property type="entry name" value="Carbon-nitrogen hydrolase"/>
    <property type="match status" value="1"/>
</dbReference>
<dbReference type="Proteomes" id="UP000063229">
    <property type="component" value="Chromosome"/>
</dbReference>
<dbReference type="Pfam" id="PF00795">
    <property type="entry name" value="CN_hydrolase"/>
    <property type="match status" value="1"/>
</dbReference>
<accession>A0A0X1SZ49</accession>
<proteinExistence type="predicted"/>
<dbReference type="InterPro" id="IPR036526">
    <property type="entry name" value="C-N_Hydrolase_sf"/>
</dbReference>
<name>A0A0X1SZ49_PSEAA</name>
<protein>
    <recommendedName>
        <fullName evidence="1">CN hydrolase domain-containing protein</fullName>
    </recommendedName>
</protein>
<evidence type="ECO:0000313" key="3">
    <source>
        <dbReference type="Proteomes" id="UP000063229"/>
    </source>
</evidence>
<dbReference type="PROSITE" id="PS50263">
    <property type="entry name" value="CN_HYDROLASE"/>
    <property type="match status" value="1"/>
</dbReference>
<gene>
    <name evidence="2" type="ORF">AWM79_05655</name>
</gene>